<dbReference type="RefSeq" id="WP_331214474.1">
    <property type="nucleotide sequence ID" value="NZ_JAZGQK010000010.1"/>
</dbReference>
<comment type="caution">
    <text evidence="7">The sequence shown here is derived from an EMBL/GenBank/DDBJ whole genome shotgun (WGS) entry which is preliminary data.</text>
</comment>
<feature type="domain" description="ABC-2 type transporter transmembrane" evidence="6">
    <location>
        <begin position="3"/>
        <end position="211"/>
    </location>
</feature>
<comment type="subcellular location">
    <subcellularLocation>
        <location evidence="1">Membrane</location>
        <topology evidence="1">Multi-pass membrane protein</topology>
    </subcellularLocation>
</comment>
<name>A0ABU7RS66_9ACTN</name>
<feature type="transmembrane region" description="Helical" evidence="5">
    <location>
        <begin position="94"/>
        <end position="121"/>
    </location>
</feature>
<evidence type="ECO:0000259" key="6">
    <source>
        <dbReference type="Pfam" id="PF01061"/>
    </source>
</evidence>
<keyword evidence="8" id="KW-1185">Reference proteome</keyword>
<feature type="transmembrane region" description="Helical" evidence="5">
    <location>
        <begin position="141"/>
        <end position="161"/>
    </location>
</feature>
<feature type="transmembrane region" description="Helical" evidence="5">
    <location>
        <begin position="54"/>
        <end position="73"/>
    </location>
</feature>
<dbReference type="InterPro" id="IPR013525">
    <property type="entry name" value="ABC2_TM"/>
</dbReference>
<dbReference type="Pfam" id="PF01061">
    <property type="entry name" value="ABC2_membrane"/>
    <property type="match status" value="1"/>
</dbReference>
<dbReference type="EMBL" id="JAZGQK010000010">
    <property type="protein sequence ID" value="MEE6259350.1"/>
    <property type="molecule type" value="Genomic_DNA"/>
</dbReference>
<dbReference type="Proteomes" id="UP001332243">
    <property type="component" value="Unassembled WGS sequence"/>
</dbReference>
<feature type="transmembrane region" description="Helical" evidence="5">
    <location>
        <begin position="235"/>
        <end position="258"/>
    </location>
</feature>
<evidence type="ECO:0000256" key="5">
    <source>
        <dbReference type="SAM" id="Phobius"/>
    </source>
</evidence>
<feature type="transmembrane region" description="Helical" evidence="5">
    <location>
        <begin position="168"/>
        <end position="189"/>
    </location>
</feature>
<evidence type="ECO:0000256" key="3">
    <source>
        <dbReference type="ARBA" id="ARBA00022989"/>
    </source>
</evidence>
<evidence type="ECO:0000313" key="8">
    <source>
        <dbReference type="Proteomes" id="UP001332243"/>
    </source>
</evidence>
<accession>A0ABU7RS66</accession>
<sequence length="265" mass="28175">MAILTRRMVAVTLADRMYAALLLGLPLGLAALLHVIPGDDGFTRPVSGLTAEASQLIVVLVIGGVFVGFAGGIRELVRERAIYRRERAVGLAPGAYLGSKLSVFAVVTAIQAALFVLVGLAGRPGAREALVLPWPLLELVVVVWMTALTATVLGLLVSAYVSTGEQTMPVLVGLVMAQLVLCGGLFPVVDRVGVEQLSWFAPARWGYAAAAATVDLRPLLAQPPQEALWRHTVGAWWWAMGVLVVQCVVLTAAARWALRRAEPGR</sequence>
<reference evidence="7 8" key="1">
    <citation type="submission" date="2024-01" db="EMBL/GenBank/DDBJ databases">
        <title>Genome insights into Plantactinospora sonchi sp. nov.</title>
        <authorList>
            <person name="Wang L."/>
        </authorList>
    </citation>
    <scope>NUCLEOTIDE SEQUENCE [LARGE SCALE GENOMIC DNA]</scope>
    <source>
        <strain evidence="7 8">NEAU-QY2</strain>
    </source>
</reference>
<protein>
    <submittedName>
        <fullName evidence="7">ABC transporter permease</fullName>
    </submittedName>
</protein>
<evidence type="ECO:0000256" key="2">
    <source>
        <dbReference type="ARBA" id="ARBA00022692"/>
    </source>
</evidence>
<keyword evidence="4 5" id="KW-0472">Membrane</keyword>
<proteinExistence type="predicted"/>
<keyword evidence="3 5" id="KW-1133">Transmembrane helix</keyword>
<evidence type="ECO:0000256" key="1">
    <source>
        <dbReference type="ARBA" id="ARBA00004141"/>
    </source>
</evidence>
<organism evidence="7 8">
    <name type="scientific">Plantactinospora sonchi</name>
    <dbReference type="NCBI Taxonomy" id="1544735"/>
    <lineage>
        <taxon>Bacteria</taxon>
        <taxon>Bacillati</taxon>
        <taxon>Actinomycetota</taxon>
        <taxon>Actinomycetes</taxon>
        <taxon>Micromonosporales</taxon>
        <taxon>Micromonosporaceae</taxon>
        <taxon>Plantactinospora</taxon>
    </lineage>
</organism>
<evidence type="ECO:0000256" key="4">
    <source>
        <dbReference type="ARBA" id="ARBA00023136"/>
    </source>
</evidence>
<keyword evidence="2 5" id="KW-0812">Transmembrane</keyword>
<evidence type="ECO:0000313" key="7">
    <source>
        <dbReference type="EMBL" id="MEE6259350.1"/>
    </source>
</evidence>
<gene>
    <name evidence="7" type="ORF">V1633_12715</name>
</gene>